<evidence type="ECO:0000256" key="4">
    <source>
        <dbReference type="ARBA" id="ARBA00023014"/>
    </source>
</evidence>
<keyword evidence="3" id="KW-0408">Iron</keyword>
<dbReference type="GO" id="GO:0046872">
    <property type="term" value="F:metal ion binding"/>
    <property type="evidence" value="ECO:0007669"/>
    <property type="project" value="UniProtKB-KW"/>
</dbReference>
<dbReference type="InterPro" id="IPR017941">
    <property type="entry name" value="Rieske_2Fe-2S"/>
</dbReference>
<dbReference type="CDD" id="cd03467">
    <property type="entry name" value="Rieske"/>
    <property type="match status" value="1"/>
</dbReference>
<name>A0A7V1PV78_CALAY</name>
<dbReference type="Gene3D" id="2.102.10.10">
    <property type="entry name" value="Rieske [2Fe-2S] iron-sulphur domain"/>
    <property type="match status" value="1"/>
</dbReference>
<feature type="domain" description="Rieske" evidence="7">
    <location>
        <begin position="45"/>
        <end position="131"/>
    </location>
</feature>
<dbReference type="InterPro" id="IPR005805">
    <property type="entry name" value="Rieske_Fe-S_prot_C"/>
</dbReference>
<evidence type="ECO:0000256" key="5">
    <source>
        <dbReference type="ARBA" id="ARBA00023157"/>
    </source>
</evidence>
<comment type="cofactor">
    <cofactor evidence="6">
        <name>[2Fe-2S] cluster</name>
        <dbReference type="ChEBI" id="CHEBI:190135"/>
    </cofactor>
</comment>
<keyword evidence="1" id="KW-0001">2Fe-2S</keyword>
<dbReference type="GO" id="GO:0016020">
    <property type="term" value="C:membrane"/>
    <property type="evidence" value="ECO:0007669"/>
    <property type="project" value="InterPro"/>
</dbReference>
<evidence type="ECO:0000256" key="3">
    <source>
        <dbReference type="ARBA" id="ARBA00023004"/>
    </source>
</evidence>
<dbReference type="PROSITE" id="PS51296">
    <property type="entry name" value="RIESKE"/>
    <property type="match status" value="1"/>
</dbReference>
<sequence length="133" mass="15109">MADTIMTKKSRRLFLKSFLGFLSLPFLYLGKNAADTARRWNENRILNIPLKDIRPGQNDFDTVIILKDKERLTVLSRECTHLGCRIHAKGDGYVCPCHGSEFTREGKVSRGPAARDLRELAFSKTGDSVRIRV</sequence>
<dbReference type="SUPFAM" id="SSF50022">
    <property type="entry name" value="ISP domain"/>
    <property type="match status" value="1"/>
</dbReference>
<dbReference type="InterPro" id="IPR014349">
    <property type="entry name" value="Rieske_Fe-S_prot"/>
</dbReference>
<evidence type="ECO:0000313" key="8">
    <source>
        <dbReference type="EMBL" id="HED10352.1"/>
    </source>
</evidence>
<organism evidence="8">
    <name type="scientific">Caldithrix abyssi</name>
    <dbReference type="NCBI Taxonomy" id="187145"/>
    <lineage>
        <taxon>Bacteria</taxon>
        <taxon>Pseudomonadati</taxon>
        <taxon>Calditrichota</taxon>
        <taxon>Calditrichia</taxon>
        <taxon>Calditrichales</taxon>
        <taxon>Calditrichaceae</taxon>
        <taxon>Caldithrix</taxon>
    </lineage>
</organism>
<evidence type="ECO:0000256" key="2">
    <source>
        <dbReference type="ARBA" id="ARBA00022723"/>
    </source>
</evidence>
<evidence type="ECO:0000256" key="1">
    <source>
        <dbReference type="ARBA" id="ARBA00022714"/>
    </source>
</evidence>
<gene>
    <name evidence="8" type="ORF">ENJ10_06665</name>
</gene>
<dbReference type="EMBL" id="DRLD01000182">
    <property type="protein sequence ID" value="HED10352.1"/>
    <property type="molecule type" value="Genomic_DNA"/>
</dbReference>
<dbReference type="PRINTS" id="PR00162">
    <property type="entry name" value="RIESKE"/>
</dbReference>
<evidence type="ECO:0000256" key="6">
    <source>
        <dbReference type="ARBA" id="ARBA00034078"/>
    </source>
</evidence>
<dbReference type="AlphaFoldDB" id="A0A7V1PV78"/>
<keyword evidence="5" id="KW-1015">Disulfide bond</keyword>
<proteinExistence type="predicted"/>
<reference evidence="8" key="1">
    <citation type="journal article" date="2020" name="mSystems">
        <title>Genome- and Community-Level Interaction Insights into Carbon Utilization and Element Cycling Functions of Hydrothermarchaeota in Hydrothermal Sediment.</title>
        <authorList>
            <person name="Zhou Z."/>
            <person name="Liu Y."/>
            <person name="Xu W."/>
            <person name="Pan J."/>
            <person name="Luo Z.H."/>
            <person name="Li M."/>
        </authorList>
    </citation>
    <scope>NUCLEOTIDE SEQUENCE [LARGE SCALE GENOMIC DNA]</scope>
    <source>
        <strain evidence="8">HyVt-456</strain>
    </source>
</reference>
<dbReference type="Pfam" id="PF00355">
    <property type="entry name" value="Rieske"/>
    <property type="match status" value="1"/>
</dbReference>
<keyword evidence="4" id="KW-0411">Iron-sulfur</keyword>
<evidence type="ECO:0000259" key="7">
    <source>
        <dbReference type="PROSITE" id="PS51296"/>
    </source>
</evidence>
<dbReference type="InterPro" id="IPR036922">
    <property type="entry name" value="Rieske_2Fe-2S_sf"/>
</dbReference>
<accession>A0A7V1PV78</accession>
<protein>
    <submittedName>
        <fullName evidence="8">Rieske (2Fe-2S) protein</fullName>
    </submittedName>
</protein>
<dbReference type="GO" id="GO:0051537">
    <property type="term" value="F:2 iron, 2 sulfur cluster binding"/>
    <property type="evidence" value="ECO:0007669"/>
    <property type="project" value="UniProtKB-KW"/>
</dbReference>
<dbReference type="Proteomes" id="UP000886005">
    <property type="component" value="Unassembled WGS sequence"/>
</dbReference>
<keyword evidence="2" id="KW-0479">Metal-binding</keyword>
<dbReference type="PANTHER" id="PTHR10134">
    <property type="entry name" value="CYTOCHROME B-C1 COMPLEX SUBUNIT RIESKE, MITOCHONDRIAL"/>
    <property type="match status" value="1"/>
</dbReference>
<comment type="caution">
    <text evidence="8">The sequence shown here is derived from an EMBL/GenBank/DDBJ whole genome shotgun (WGS) entry which is preliminary data.</text>
</comment>